<dbReference type="EMBL" id="PEYU01000043">
    <property type="protein sequence ID" value="PIS22422.1"/>
    <property type="molecule type" value="Genomic_DNA"/>
</dbReference>
<dbReference type="GO" id="GO:0008168">
    <property type="term" value="F:methyltransferase activity"/>
    <property type="evidence" value="ECO:0007669"/>
    <property type="project" value="UniProtKB-KW"/>
</dbReference>
<dbReference type="GO" id="GO:0032259">
    <property type="term" value="P:methylation"/>
    <property type="evidence" value="ECO:0007669"/>
    <property type="project" value="UniProtKB-KW"/>
</dbReference>
<keyword evidence="1" id="KW-0489">Methyltransferase</keyword>
<protein>
    <submittedName>
        <fullName evidence="1">SAM-dependent methyltransferase</fullName>
    </submittedName>
</protein>
<evidence type="ECO:0000313" key="2">
    <source>
        <dbReference type="Proteomes" id="UP000231252"/>
    </source>
</evidence>
<proteinExistence type="predicted"/>
<reference evidence="2" key="1">
    <citation type="submission" date="2017-09" db="EMBL/GenBank/DDBJ databases">
        <title>Depth-based differentiation of microbial function through sediment-hosted aquifers and enrichment of novel symbionts in the deep terrestrial subsurface.</title>
        <authorList>
            <person name="Probst A.J."/>
            <person name="Ladd B."/>
            <person name="Jarett J.K."/>
            <person name="Geller-Mcgrath D.E."/>
            <person name="Sieber C.M.K."/>
            <person name="Emerson J.B."/>
            <person name="Anantharaman K."/>
            <person name="Thomas B.C."/>
            <person name="Malmstrom R."/>
            <person name="Stieglmeier M."/>
            <person name="Klingl A."/>
            <person name="Woyke T."/>
            <person name="Ryan C.M."/>
            <person name="Banfield J.F."/>
        </authorList>
    </citation>
    <scope>NUCLEOTIDE SEQUENCE [LARGE SCALE GENOMIC DNA]</scope>
</reference>
<name>A0A2H0XBY8_UNCKA</name>
<organism evidence="1 2">
    <name type="scientific">candidate division WWE3 bacterium CG08_land_8_20_14_0_20_41_10</name>
    <dbReference type="NCBI Taxonomy" id="1975085"/>
    <lineage>
        <taxon>Bacteria</taxon>
        <taxon>Katanobacteria</taxon>
    </lineage>
</organism>
<comment type="caution">
    <text evidence="1">The sequence shown here is derived from an EMBL/GenBank/DDBJ whole genome shotgun (WGS) entry which is preliminary data.</text>
</comment>
<keyword evidence="1" id="KW-0808">Transferase</keyword>
<dbReference type="Proteomes" id="UP000231252">
    <property type="component" value="Unassembled WGS sequence"/>
</dbReference>
<feature type="non-terminal residue" evidence="1">
    <location>
        <position position="80"/>
    </location>
</feature>
<gene>
    <name evidence="1" type="ORF">COT50_02050</name>
</gene>
<sequence length="80" mass="8997">MKMPSFLSNLANRDEWVIQELGKLPNGSTLLDAGAGECRYKPYCRNLVYTSQDFGRYDGQGNEKGMQMGSWDNSKLDVIS</sequence>
<evidence type="ECO:0000313" key="1">
    <source>
        <dbReference type="EMBL" id="PIS22422.1"/>
    </source>
</evidence>
<dbReference type="AlphaFoldDB" id="A0A2H0XBY8"/>
<accession>A0A2H0XBY8</accession>